<dbReference type="EMBL" id="UINC01124144">
    <property type="protein sequence ID" value="SVD01089.1"/>
    <property type="molecule type" value="Genomic_DNA"/>
</dbReference>
<dbReference type="GO" id="GO:0016491">
    <property type="term" value="F:oxidoreductase activity"/>
    <property type="evidence" value="ECO:0007669"/>
    <property type="project" value="InterPro"/>
</dbReference>
<accession>A0A382RTT6</accession>
<evidence type="ECO:0000259" key="1">
    <source>
        <dbReference type="Pfam" id="PF00248"/>
    </source>
</evidence>
<dbReference type="InterPro" id="IPR023210">
    <property type="entry name" value="NADP_OxRdtase_dom"/>
</dbReference>
<proteinExistence type="predicted"/>
<dbReference type="Gene3D" id="3.20.20.100">
    <property type="entry name" value="NADP-dependent oxidoreductase domain"/>
    <property type="match status" value="1"/>
</dbReference>
<dbReference type="PANTHER" id="PTHR42686:SF1">
    <property type="entry name" value="GH17980P-RELATED"/>
    <property type="match status" value="1"/>
</dbReference>
<dbReference type="AlphaFoldDB" id="A0A382RTT6"/>
<protein>
    <recommendedName>
        <fullName evidence="1">NADP-dependent oxidoreductase domain-containing protein</fullName>
    </recommendedName>
</protein>
<sequence>GGYLGDPERTDEEAVTAIRGAIDMGINFIDTSPYYGVSEQRFGLALSGGWREKVYLQTKVGSHPRYLRDFSKEATTWSLENSFKQLKTDYVDSVSIHGPRYDIDAPLGACLDVLVDWKAKGRIGHIAIGVRQQEFHRRAIETGEIDIVLTFFDYTLLSQSIAETTIPLALENDVGIILGSPLAASLLAGPEPEFQGVMEDASNSDGTLTPSAVGGPTDPDVIPYAHRMWEWCEDRGLNIRDLAMQFVLNAPVEGNGIVLTGSANLRQFEEVYASATTDVPEAVWQDFESEFGVRI</sequence>
<feature type="domain" description="NADP-dependent oxidoreductase" evidence="1">
    <location>
        <begin position="9"/>
        <end position="287"/>
    </location>
</feature>
<dbReference type="GO" id="GO:0005829">
    <property type="term" value="C:cytosol"/>
    <property type="evidence" value="ECO:0007669"/>
    <property type="project" value="TreeGrafter"/>
</dbReference>
<organism evidence="2">
    <name type="scientific">marine metagenome</name>
    <dbReference type="NCBI Taxonomy" id="408172"/>
    <lineage>
        <taxon>unclassified sequences</taxon>
        <taxon>metagenomes</taxon>
        <taxon>ecological metagenomes</taxon>
    </lineage>
</organism>
<dbReference type="Pfam" id="PF00248">
    <property type="entry name" value="Aldo_ket_red"/>
    <property type="match status" value="1"/>
</dbReference>
<name>A0A382RTT6_9ZZZZ</name>
<dbReference type="InterPro" id="IPR036812">
    <property type="entry name" value="NAD(P)_OxRdtase_dom_sf"/>
</dbReference>
<reference evidence="2" key="1">
    <citation type="submission" date="2018-05" db="EMBL/GenBank/DDBJ databases">
        <authorList>
            <person name="Lanie J.A."/>
            <person name="Ng W.-L."/>
            <person name="Kazmierczak K.M."/>
            <person name="Andrzejewski T.M."/>
            <person name="Davidsen T.M."/>
            <person name="Wayne K.J."/>
            <person name="Tettelin H."/>
            <person name="Glass J.I."/>
            <person name="Rusch D."/>
            <person name="Podicherti R."/>
            <person name="Tsui H.-C.T."/>
            <person name="Winkler M.E."/>
        </authorList>
    </citation>
    <scope>NUCLEOTIDE SEQUENCE</scope>
</reference>
<dbReference type="PANTHER" id="PTHR42686">
    <property type="entry name" value="GH17980P-RELATED"/>
    <property type="match status" value="1"/>
</dbReference>
<evidence type="ECO:0000313" key="2">
    <source>
        <dbReference type="EMBL" id="SVD01089.1"/>
    </source>
</evidence>
<dbReference type="InterPro" id="IPR020471">
    <property type="entry name" value="AKR"/>
</dbReference>
<dbReference type="CDD" id="cd19090">
    <property type="entry name" value="AKR_AKR15A-like"/>
    <property type="match status" value="1"/>
</dbReference>
<feature type="non-terminal residue" evidence="2">
    <location>
        <position position="1"/>
    </location>
</feature>
<dbReference type="SUPFAM" id="SSF51430">
    <property type="entry name" value="NAD(P)-linked oxidoreductase"/>
    <property type="match status" value="1"/>
</dbReference>
<gene>
    <name evidence="2" type="ORF">METZ01_LOCUS353943</name>
</gene>